<keyword evidence="1" id="KW-0507">mRNA processing</keyword>
<sequence>MTKDIVKFTPLLNTPGLFCHLLELNDTKILVNCGTNPLMDTSIYTNILPIIMECDVILITGFGLEYIGALPFLINHNYYKPIYMTLPNKILGNIVLEEQMNVLKNYYKFDLKKSSNILDNSEIIIDIKYMQPFNIKDINVCAYNSGYSLGSTLFKLTVGVQNIYLGFNLNHRKENLLDGVDLNKIKDPFLFITNSNYVYKDDVSCKVRDADIKKFIDKYLGKKMKLIFVIDYSRFLELALILNSIKNKKIVCLSYQLKKFIERAKSMIEWSGSKALETFYKEKSNPFEFDNIDFVEWYTKLKHFEILVLLDENFVSPVTSSIINKYNSENTIVVFFNEDKEDQFIKESKSKRIYEYSGKIIEQNEESSSESSEVIEEEMDSSEEKDFHWSNFNFETWREKTFLEEEKKQLPITEDLEYEIIYGKLNLEPINKITDQSQNIFENGTLEIKFPLNKKPRNYDNYGEYIDKDKFKLKRMRIEEVKKEKKVLEKIYVEDKKLKTTGLHLKCLTTTLNFSGTCDLNSIKMILQGSEPQKVVIVPDDYESGKMFYYSFIYSNSICQYYVCLNTLNLSADTSVSIVNLSEDFLKIDYKTIGNDNIAQFKGKKNGNVVEYLGKPADIMVANLELNDLKKKLIENNLKVETNGNVLIVEKKTFLKLDGNELYLEGENSDFYYYVRNILYQNIAII</sequence>
<dbReference type="PANTHER" id="PTHR45922">
    <property type="entry name" value="CLEAVAGE AND POLYADENYLATION SPECIFICITY FACTOR SUBUNIT 2"/>
    <property type="match status" value="1"/>
</dbReference>
<keyword evidence="1" id="KW-0539">Nucleus</keyword>
<dbReference type="Pfam" id="PF16661">
    <property type="entry name" value="Lactamase_B_6"/>
    <property type="match status" value="1"/>
</dbReference>
<evidence type="ECO:0000313" key="3">
    <source>
        <dbReference type="EMBL" id="EOB11990.1"/>
    </source>
</evidence>
<dbReference type="EMBL" id="KB909506">
    <property type="protein sequence ID" value="EOB11990.1"/>
    <property type="molecule type" value="Genomic_DNA"/>
</dbReference>
<dbReference type="Proteomes" id="UP000016927">
    <property type="component" value="Unassembled WGS sequence"/>
</dbReference>
<name>R0MD54_NOSB1</name>
<keyword evidence="1" id="KW-0694">RNA-binding</keyword>
<dbReference type="GO" id="GO:0003723">
    <property type="term" value="F:RNA binding"/>
    <property type="evidence" value="ECO:0007669"/>
    <property type="project" value="UniProtKB-KW"/>
</dbReference>
<dbReference type="GO" id="GO:0006398">
    <property type="term" value="P:mRNA 3'-end processing by stem-loop binding and cleavage"/>
    <property type="evidence" value="ECO:0007669"/>
    <property type="project" value="InterPro"/>
</dbReference>
<dbReference type="OMA" id="MHVGGDM"/>
<dbReference type="GO" id="GO:0005847">
    <property type="term" value="C:mRNA cleavage and polyadenylation specificity factor complex"/>
    <property type="evidence" value="ECO:0007669"/>
    <property type="project" value="InterPro"/>
</dbReference>
<dbReference type="STRING" id="578461.R0MD54"/>
<dbReference type="InterPro" id="IPR001279">
    <property type="entry name" value="Metallo-B-lactamas"/>
</dbReference>
<gene>
    <name evidence="3" type="primary">CPSF2</name>
    <name evidence="3" type="ORF">NBO_599g0001</name>
</gene>
<dbReference type="HOGENOM" id="CLU_428282_0_0_1"/>
<dbReference type="AlphaFoldDB" id="R0MD54"/>
<comment type="subcellular location">
    <subcellularLocation>
        <location evidence="1">Nucleus</location>
    </subcellularLocation>
</comment>
<feature type="domain" description="Metallo-beta-lactamase" evidence="2">
    <location>
        <begin position="21"/>
        <end position="184"/>
    </location>
</feature>
<evidence type="ECO:0000259" key="2">
    <source>
        <dbReference type="Pfam" id="PF16661"/>
    </source>
</evidence>
<keyword evidence="4" id="KW-1185">Reference proteome</keyword>
<accession>R0MD54</accession>
<dbReference type="Gene3D" id="3.60.15.10">
    <property type="entry name" value="Ribonuclease Z/Hydroxyacylglutathione hydrolase-like"/>
    <property type="match status" value="1"/>
</dbReference>
<dbReference type="SUPFAM" id="SSF56281">
    <property type="entry name" value="Metallo-hydrolase/oxidoreductase"/>
    <property type="match status" value="1"/>
</dbReference>
<dbReference type="OrthoDB" id="64353at2759"/>
<dbReference type="PANTHER" id="PTHR45922:SF1">
    <property type="entry name" value="CLEAVAGE AND POLYADENYLATION SPECIFICITY FACTOR SUBUNIT 2"/>
    <property type="match status" value="1"/>
</dbReference>
<evidence type="ECO:0000313" key="4">
    <source>
        <dbReference type="Proteomes" id="UP000016927"/>
    </source>
</evidence>
<dbReference type="InterPro" id="IPR036866">
    <property type="entry name" value="RibonucZ/Hydroxyglut_hydro"/>
</dbReference>
<reference evidence="3 4" key="1">
    <citation type="journal article" date="2013" name="BMC Genomics">
        <title>Comparative genomics of parasitic silkworm microsporidia reveal an association between genome expansion and host adaptation.</title>
        <authorList>
            <person name="Pan G."/>
            <person name="Xu J."/>
            <person name="Li T."/>
            <person name="Xia Q."/>
            <person name="Liu S.L."/>
            <person name="Zhang G."/>
            <person name="Li S."/>
            <person name="Li C."/>
            <person name="Liu H."/>
            <person name="Yang L."/>
            <person name="Liu T."/>
            <person name="Zhang X."/>
            <person name="Wu Z."/>
            <person name="Fan W."/>
            <person name="Dang X."/>
            <person name="Xiang H."/>
            <person name="Tao M."/>
            <person name="Li Y."/>
            <person name="Hu J."/>
            <person name="Li Z."/>
            <person name="Lin L."/>
            <person name="Luo J."/>
            <person name="Geng L."/>
            <person name="Wang L."/>
            <person name="Long M."/>
            <person name="Wan Y."/>
            <person name="He N."/>
            <person name="Zhang Z."/>
            <person name="Lu C."/>
            <person name="Keeling P.J."/>
            <person name="Wang J."/>
            <person name="Xiang Z."/>
            <person name="Zhou Z."/>
        </authorList>
    </citation>
    <scope>NUCLEOTIDE SEQUENCE [LARGE SCALE GENOMIC DNA]</scope>
    <source>
        <strain evidence="4">CQ1 / CVCC 102059</strain>
    </source>
</reference>
<dbReference type="VEuPathDB" id="MicrosporidiaDB:NBO_599g0001"/>
<organism evidence="3 4">
    <name type="scientific">Nosema bombycis (strain CQ1 / CVCC 102059)</name>
    <name type="common">Microsporidian parasite</name>
    <name type="synonym">Pebrine of silkworm</name>
    <dbReference type="NCBI Taxonomy" id="578461"/>
    <lineage>
        <taxon>Eukaryota</taxon>
        <taxon>Fungi</taxon>
        <taxon>Fungi incertae sedis</taxon>
        <taxon>Microsporidia</taxon>
        <taxon>Nosematidae</taxon>
        <taxon>Nosema</taxon>
    </lineage>
</organism>
<dbReference type="InterPro" id="IPR027075">
    <property type="entry name" value="CPSF2"/>
</dbReference>
<protein>
    <recommendedName>
        <fullName evidence="1">Cleavage and polyadenylation specificity factor subunit 2</fullName>
    </recommendedName>
    <alternativeName>
        <fullName evidence="1">Cleavage and polyadenylation specificity factor 100 kDa subunit</fullName>
    </alternativeName>
</protein>
<comment type="similarity">
    <text evidence="1">Belongs to the metallo-beta-lactamase superfamily. RNA-metabolizing metallo-beta-lactamase-like family. CPSF2/YSH1 subfamily.</text>
</comment>
<proteinExistence type="inferred from homology"/>
<evidence type="ECO:0000256" key="1">
    <source>
        <dbReference type="RuleBase" id="RU365006"/>
    </source>
</evidence>